<dbReference type="Pfam" id="PF00719">
    <property type="entry name" value="Pyrophosphatase"/>
    <property type="match status" value="1"/>
</dbReference>
<dbReference type="EMBL" id="SOFG01000011">
    <property type="protein sequence ID" value="TFB86860.1"/>
    <property type="molecule type" value="Genomic_DNA"/>
</dbReference>
<feature type="binding site" evidence="5">
    <location>
        <position position="90"/>
    </location>
    <ligand>
        <name>Mg(2+)</name>
        <dbReference type="ChEBI" id="CHEBI:18420"/>
        <label>3</label>
    </ligand>
</feature>
<comment type="subcellular location">
    <subcellularLocation>
        <location evidence="5">Cytoplasm</location>
    </subcellularLocation>
</comment>
<keyword evidence="2 5" id="KW-0479">Metal-binding</keyword>
<keyword evidence="7" id="KW-1185">Reference proteome</keyword>
<feature type="active site" description="Proton acceptor" evidence="5">
    <location>
        <position position="90"/>
    </location>
</feature>
<feature type="binding site" evidence="5">
    <location>
        <position position="90"/>
    </location>
    <ligand>
        <name>Mg(2+)</name>
        <dbReference type="ChEBI" id="CHEBI:18420"/>
        <label>1</label>
    </ligand>
</feature>
<dbReference type="RefSeq" id="WP_134533810.1">
    <property type="nucleotide sequence ID" value="NZ_SOFG01000011.1"/>
</dbReference>
<dbReference type="SUPFAM" id="SSF50324">
    <property type="entry name" value="Inorganic pyrophosphatase"/>
    <property type="match status" value="1"/>
</dbReference>
<keyword evidence="4 5" id="KW-0460">Magnesium</keyword>
<feature type="binding site" evidence="5">
    <location>
        <position position="58"/>
    </location>
    <ligand>
        <name>Mg(2+)</name>
        <dbReference type="ChEBI" id="CHEBI:18420"/>
        <label>1</label>
    </ligand>
</feature>
<feature type="binding site" evidence="5">
    <location>
        <position position="58"/>
    </location>
    <ligand>
        <name>Mg(2+)</name>
        <dbReference type="ChEBI" id="CHEBI:18420"/>
        <label>2</label>
    </ligand>
</feature>
<dbReference type="Gene3D" id="3.90.80.10">
    <property type="entry name" value="Inorganic pyrophosphatase"/>
    <property type="match status" value="1"/>
</dbReference>
<feature type="binding site" evidence="5">
    <location>
        <position position="127"/>
    </location>
    <ligand>
        <name>substrate</name>
    </ligand>
</feature>
<evidence type="ECO:0000313" key="6">
    <source>
        <dbReference type="EMBL" id="TFB86860.1"/>
    </source>
</evidence>
<dbReference type="InterPro" id="IPR036649">
    <property type="entry name" value="Pyrophosphatase_sf"/>
</dbReference>
<comment type="similarity">
    <text evidence="5">Belongs to the PPase family.</text>
</comment>
<name>A0ABY2IED7_9MICO</name>
<evidence type="ECO:0000256" key="1">
    <source>
        <dbReference type="ARBA" id="ARBA00001946"/>
    </source>
</evidence>
<dbReference type="CDD" id="cd00412">
    <property type="entry name" value="pyrophosphatase"/>
    <property type="match status" value="1"/>
</dbReference>
<keyword evidence="5" id="KW-0963">Cytoplasm</keyword>
<feature type="binding site" evidence="5">
    <location>
        <position position="85"/>
    </location>
    <ligand>
        <name>Mg(2+)</name>
        <dbReference type="ChEBI" id="CHEBI:18420"/>
        <label>3</label>
    </ligand>
</feature>
<proteinExistence type="inferred from homology"/>
<protein>
    <recommendedName>
        <fullName evidence="5">Inorganic pyrophosphatase</fullName>
        <ecNumber evidence="5">3.6.1.1</ecNumber>
    </recommendedName>
    <alternativeName>
        <fullName evidence="5">Pyrophosphate phospho-hydrolase</fullName>
        <shortName evidence="5">PPase</shortName>
    </alternativeName>
</protein>
<comment type="function">
    <text evidence="5">Catalyzes the hydrolysis of inorganic pyrophosphate (PPi) forming two phosphate ions.</text>
</comment>
<evidence type="ECO:0000256" key="4">
    <source>
        <dbReference type="ARBA" id="ARBA00022842"/>
    </source>
</evidence>
<evidence type="ECO:0000256" key="3">
    <source>
        <dbReference type="ARBA" id="ARBA00022801"/>
    </source>
</evidence>
<dbReference type="Proteomes" id="UP000297608">
    <property type="component" value="Unassembled WGS sequence"/>
</dbReference>
<dbReference type="PANTHER" id="PTHR10286">
    <property type="entry name" value="INORGANIC PYROPHOSPHATASE"/>
    <property type="match status" value="1"/>
</dbReference>
<comment type="cofactor">
    <cofactor evidence="1 5">
        <name>Mg(2+)</name>
        <dbReference type="ChEBI" id="CHEBI:18420"/>
    </cofactor>
</comment>
<dbReference type="PROSITE" id="PS00387">
    <property type="entry name" value="PPASE"/>
    <property type="match status" value="1"/>
</dbReference>
<evidence type="ECO:0000256" key="5">
    <source>
        <dbReference type="HAMAP-Rule" id="MF_00209"/>
    </source>
</evidence>
<organism evidence="6 7">
    <name type="scientific">Cryobacterium algoricola</name>
    <dbReference type="NCBI Taxonomy" id="1259183"/>
    <lineage>
        <taxon>Bacteria</taxon>
        <taxon>Bacillati</taxon>
        <taxon>Actinomycetota</taxon>
        <taxon>Actinomycetes</taxon>
        <taxon>Micrococcales</taxon>
        <taxon>Microbacteriaceae</taxon>
        <taxon>Cryobacterium</taxon>
    </lineage>
</organism>
<evidence type="ECO:0000313" key="7">
    <source>
        <dbReference type="Proteomes" id="UP000297608"/>
    </source>
</evidence>
<feature type="binding site" evidence="5">
    <location>
        <position position="43"/>
    </location>
    <ligand>
        <name>substrate</name>
    </ligand>
</feature>
<feature type="binding site" evidence="5">
    <location>
        <position position="31"/>
    </location>
    <ligand>
        <name>substrate</name>
    </ligand>
</feature>
<comment type="caution">
    <text evidence="6">The sequence shown here is derived from an EMBL/GenBank/DDBJ whole genome shotgun (WGS) entry which is preliminary data.</text>
</comment>
<evidence type="ECO:0000256" key="2">
    <source>
        <dbReference type="ARBA" id="ARBA00022723"/>
    </source>
</evidence>
<comment type="subunit">
    <text evidence="5">Homohexamer.</text>
</comment>
<keyword evidence="3 5" id="KW-0378">Hydrolase</keyword>
<dbReference type="InterPro" id="IPR008162">
    <property type="entry name" value="Pyrophosphatase"/>
</dbReference>
<feature type="binding site" evidence="5">
    <location>
        <position position="9"/>
    </location>
    <ligand>
        <name>Mg(2+)</name>
        <dbReference type="ChEBI" id="CHEBI:18420"/>
        <label>2</label>
    </ligand>
</feature>
<gene>
    <name evidence="5" type="primary">ppa</name>
    <name evidence="6" type="ORF">E3O44_06750</name>
</gene>
<dbReference type="HAMAP" id="MF_00209">
    <property type="entry name" value="Inorganic_PPase"/>
    <property type="match status" value="1"/>
</dbReference>
<feature type="binding site" evidence="5">
    <location>
        <position position="53"/>
    </location>
    <ligand>
        <name>Mg(2+)</name>
        <dbReference type="ChEBI" id="CHEBI:18420"/>
        <label>1</label>
    </ligand>
</feature>
<feature type="binding site" evidence="5">
    <location>
        <position position="17"/>
    </location>
    <ligand>
        <name>substrate</name>
    </ligand>
</feature>
<reference evidence="6 7" key="1">
    <citation type="submission" date="2019-03" db="EMBL/GenBank/DDBJ databases">
        <title>Genomics of glacier-inhabiting Cryobacterium strains.</title>
        <authorList>
            <person name="Liu Q."/>
            <person name="Xin Y.-H."/>
        </authorList>
    </citation>
    <scope>NUCLEOTIDE SEQUENCE [LARGE SCALE GENOMIC DNA]</scope>
    <source>
        <strain evidence="6 7">MDB2-B</strain>
    </source>
</reference>
<accession>A0ABY2IED7</accession>
<comment type="catalytic activity">
    <reaction evidence="5">
        <text>diphosphate + H2O = 2 phosphate + H(+)</text>
        <dbReference type="Rhea" id="RHEA:24576"/>
        <dbReference type="ChEBI" id="CHEBI:15377"/>
        <dbReference type="ChEBI" id="CHEBI:15378"/>
        <dbReference type="ChEBI" id="CHEBI:33019"/>
        <dbReference type="ChEBI" id="CHEBI:43474"/>
        <dbReference type="EC" id="3.6.1.1"/>
    </reaction>
</comment>
<dbReference type="EC" id="3.6.1.1" evidence="5"/>
<sequence length="163" mass="18289">MTSLTITIEIPRGSNNKYEVDHESGRIRLDRALFTPMTYPTDYGFIEDSLGEDGDPLDALVLLQNPVFPGVMVDARPVGVFKMSDEAGPDAKIITVPATDPRYQHIQGIDDVPHDLRNQIEHFFTHYKDLEPGKHTSINGWGDLAEAQTLIDDAYRRLANEHS</sequence>